<sequence length="59" mass="6976">MVQTPLQRKKNEAFSQNAKKGIKPSSAKKVKKDELEDAKIDFRRKMMIYAMLGIFFVWR</sequence>
<accession>A0ACC2THC1</accession>
<gene>
    <name evidence="1" type="ORF">DSO57_1011390</name>
</gene>
<dbReference type="EMBL" id="QTSX02002879">
    <property type="protein sequence ID" value="KAJ9073938.1"/>
    <property type="molecule type" value="Genomic_DNA"/>
</dbReference>
<reference evidence="1" key="1">
    <citation type="submission" date="2022-04" db="EMBL/GenBank/DDBJ databases">
        <title>Genome of the entomopathogenic fungus Entomophthora muscae.</title>
        <authorList>
            <person name="Elya C."/>
            <person name="Lovett B.R."/>
            <person name="Lee E."/>
            <person name="Macias A.M."/>
            <person name="Hajek A.E."/>
            <person name="De Bivort B.L."/>
            <person name="Kasson M.T."/>
            <person name="De Fine Licht H.H."/>
            <person name="Stajich J.E."/>
        </authorList>
    </citation>
    <scope>NUCLEOTIDE SEQUENCE</scope>
    <source>
        <strain evidence="1">Berkeley</strain>
    </source>
</reference>
<proteinExistence type="predicted"/>
<organism evidence="1 2">
    <name type="scientific">Entomophthora muscae</name>
    <dbReference type="NCBI Taxonomy" id="34485"/>
    <lineage>
        <taxon>Eukaryota</taxon>
        <taxon>Fungi</taxon>
        <taxon>Fungi incertae sedis</taxon>
        <taxon>Zoopagomycota</taxon>
        <taxon>Entomophthoromycotina</taxon>
        <taxon>Entomophthoromycetes</taxon>
        <taxon>Entomophthorales</taxon>
        <taxon>Entomophthoraceae</taxon>
        <taxon>Entomophthora</taxon>
    </lineage>
</organism>
<name>A0ACC2THC1_9FUNG</name>
<keyword evidence="2" id="KW-1185">Reference proteome</keyword>
<evidence type="ECO:0000313" key="1">
    <source>
        <dbReference type="EMBL" id="KAJ9073938.1"/>
    </source>
</evidence>
<protein>
    <submittedName>
        <fullName evidence="1">Uncharacterized protein</fullName>
    </submittedName>
</protein>
<comment type="caution">
    <text evidence="1">The sequence shown here is derived from an EMBL/GenBank/DDBJ whole genome shotgun (WGS) entry which is preliminary data.</text>
</comment>
<dbReference type="Proteomes" id="UP001165960">
    <property type="component" value="Unassembled WGS sequence"/>
</dbReference>
<evidence type="ECO:0000313" key="2">
    <source>
        <dbReference type="Proteomes" id="UP001165960"/>
    </source>
</evidence>